<dbReference type="GO" id="GO:0032153">
    <property type="term" value="C:cell division site"/>
    <property type="evidence" value="ECO:0007669"/>
    <property type="project" value="TreeGrafter"/>
</dbReference>
<sequence length="186" mass="19962">MASLHSLASIWFSLCATVLLTFVSVSAPVWAKIYFLRAGSVVFGVWGFSGSHVSVGYRFDAVANFNPRTLDTPLFLNLTRALILHPIAAGLSALSLISGLPIYSRMASSSTVLFSALGSVVCLLAFLFDMVLFGVARTALKKQNIEADYGNACWLTLGGLVSLSCVFATASCGVIGRYRKSRRTHL</sequence>
<dbReference type="InterPro" id="IPR009571">
    <property type="entry name" value="SUR7/Rim9-like_fungi"/>
</dbReference>
<keyword evidence="2 5" id="KW-0812">Transmembrane</keyword>
<feature type="transmembrane region" description="Helical" evidence="5">
    <location>
        <begin position="154"/>
        <end position="176"/>
    </location>
</feature>
<dbReference type="GeneID" id="59340040"/>
<dbReference type="InterPro" id="IPR051380">
    <property type="entry name" value="pH-response_reg_palI/RIM9"/>
</dbReference>
<dbReference type="Pfam" id="PF06687">
    <property type="entry name" value="SUR7"/>
    <property type="match status" value="1"/>
</dbReference>
<dbReference type="GO" id="GO:0005886">
    <property type="term" value="C:plasma membrane"/>
    <property type="evidence" value="ECO:0007669"/>
    <property type="project" value="InterPro"/>
</dbReference>
<proteinExistence type="predicted"/>
<organism evidence="6 7">
    <name type="scientific">Mycena indigotica</name>
    <dbReference type="NCBI Taxonomy" id="2126181"/>
    <lineage>
        <taxon>Eukaryota</taxon>
        <taxon>Fungi</taxon>
        <taxon>Dikarya</taxon>
        <taxon>Basidiomycota</taxon>
        <taxon>Agaricomycotina</taxon>
        <taxon>Agaricomycetes</taxon>
        <taxon>Agaricomycetidae</taxon>
        <taxon>Agaricales</taxon>
        <taxon>Marasmiineae</taxon>
        <taxon>Mycenaceae</taxon>
        <taxon>Mycena</taxon>
    </lineage>
</organism>
<dbReference type="AlphaFoldDB" id="A0A8H6TDH1"/>
<comment type="caution">
    <text evidence="6">The sequence shown here is derived from an EMBL/GenBank/DDBJ whole genome shotgun (WGS) entry which is preliminary data.</text>
</comment>
<dbReference type="PANTHER" id="PTHR28013">
    <property type="entry name" value="PROTEIN DCV1-RELATED"/>
    <property type="match status" value="1"/>
</dbReference>
<dbReference type="EMBL" id="JACAZF010000001">
    <property type="protein sequence ID" value="KAF7315411.1"/>
    <property type="molecule type" value="Genomic_DNA"/>
</dbReference>
<protein>
    <recommendedName>
        <fullName evidence="8">Pali-domain-containing protein</fullName>
    </recommendedName>
</protein>
<dbReference type="Proteomes" id="UP000636479">
    <property type="component" value="Unassembled WGS sequence"/>
</dbReference>
<dbReference type="PANTHER" id="PTHR28013:SF3">
    <property type="entry name" value="PROTEIN DCV1-RELATED"/>
    <property type="match status" value="1"/>
</dbReference>
<gene>
    <name evidence="6" type="ORF">MIND_00055800</name>
</gene>
<keyword evidence="4 5" id="KW-0472">Membrane</keyword>
<name>A0A8H6TDH1_9AGAR</name>
<accession>A0A8H6TDH1</accession>
<evidence type="ECO:0000256" key="5">
    <source>
        <dbReference type="SAM" id="Phobius"/>
    </source>
</evidence>
<feature type="transmembrane region" description="Helical" evidence="5">
    <location>
        <begin position="82"/>
        <end position="100"/>
    </location>
</feature>
<evidence type="ECO:0008006" key="8">
    <source>
        <dbReference type="Google" id="ProtNLM"/>
    </source>
</evidence>
<dbReference type="OrthoDB" id="2354757at2759"/>
<keyword evidence="3 5" id="KW-1133">Transmembrane helix</keyword>
<dbReference type="GO" id="GO:0035838">
    <property type="term" value="C:growing cell tip"/>
    <property type="evidence" value="ECO:0007669"/>
    <property type="project" value="TreeGrafter"/>
</dbReference>
<feature type="transmembrane region" description="Helical" evidence="5">
    <location>
        <begin position="112"/>
        <end position="134"/>
    </location>
</feature>
<evidence type="ECO:0000313" key="6">
    <source>
        <dbReference type="EMBL" id="KAF7315411.1"/>
    </source>
</evidence>
<evidence type="ECO:0000256" key="1">
    <source>
        <dbReference type="ARBA" id="ARBA00004141"/>
    </source>
</evidence>
<evidence type="ECO:0000313" key="7">
    <source>
        <dbReference type="Proteomes" id="UP000636479"/>
    </source>
</evidence>
<reference evidence="6" key="1">
    <citation type="submission" date="2020-05" db="EMBL/GenBank/DDBJ databases">
        <title>Mycena genomes resolve the evolution of fungal bioluminescence.</title>
        <authorList>
            <person name="Tsai I.J."/>
        </authorList>
    </citation>
    <scope>NUCLEOTIDE SEQUENCE</scope>
    <source>
        <strain evidence="6">171206Taipei</strain>
    </source>
</reference>
<evidence type="ECO:0000256" key="4">
    <source>
        <dbReference type="ARBA" id="ARBA00023136"/>
    </source>
</evidence>
<dbReference type="RefSeq" id="XP_037225434.1">
    <property type="nucleotide sequence ID" value="XM_037357524.1"/>
</dbReference>
<keyword evidence="7" id="KW-1185">Reference proteome</keyword>
<comment type="subcellular location">
    <subcellularLocation>
        <location evidence="1">Membrane</location>
        <topology evidence="1">Multi-pass membrane protein</topology>
    </subcellularLocation>
</comment>
<evidence type="ECO:0000256" key="3">
    <source>
        <dbReference type="ARBA" id="ARBA00022989"/>
    </source>
</evidence>
<evidence type="ECO:0000256" key="2">
    <source>
        <dbReference type="ARBA" id="ARBA00022692"/>
    </source>
</evidence>